<dbReference type="InterPro" id="IPR020806">
    <property type="entry name" value="PKS_PP-bd"/>
</dbReference>
<keyword evidence="4" id="KW-0597">Phosphoprotein</keyword>
<dbReference type="Gene3D" id="3.40.50.980">
    <property type="match status" value="4"/>
</dbReference>
<dbReference type="PROSITE" id="PS00012">
    <property type="entry name" value="PHOSPHOPANTETHEINE"/>
    <property type="match status" value="2"/>
</dbReference>
<protein>
    <submittedName>
        <fullName evidence="11">Amino acid adenylation domain-containing protein</fullName>
    </submittedName>
</protein>
<dbReference type="InterPro" id="IPR001242">
    <property type="entry name" value="Condensation_dom"/>
</dbReference>
<evidence type="ECO:0000256" key="5">
    <source>
        <dbReference type="ARBA" id="ARBA00022598"/>
    </source>
</evidence>
<dbReference type="FunFam" id="1.10.1200.10:FF:000005">
    <property type="entry name" value="Nonribosomal peptide synthetase 1"/>
    <property type="match status" value="2"/>
</dbReference>
<dbReference type="SUPFAM" id="SSF56801">
    <property type="entry name" value="Acetyl-CoA synthetase-like"/>
    <property type="match status" value="2"/>
</dbReference>
<keyword evidence="3" id="KW-0596">Phosphopantetheine</keyword>
<evidence type="ECO:0000256" key="6">
    <source>
        <dbReference type="ARBA" id="ARBA00022737"/>
    </source>
</evidence>
<dbReference type="InterPro" id="IPR020845">
    <property type="entry name" value="AMP-binding_CS"/>
</dbReference>
<dbReference type="Gene3D" id="3.30.559.10">
    <property type="entry name" value="Chloramphenicol acetyltransferase-like domain"/>
    <property type="match status" value="2"/>
</dbReference>
<evidence type="ECO:0000256" key="3">
    <source>
        <dbReference type="ARBA" id="ARBA00022450"/>
    </source>
</evidence>
<evidence type="ECO:0000256" key="7">
    <source>
        <dbReference type="ARBA" id="ARBA00023194"/>
    </source>
</evidence>
<dbReference type="CDD" id="cd19543">
    <property type="entry name" value="DCL_NRPS"/>
    <property type="match status" value="1"/>
</dbReference>
<gene>
    <name evidence="11" type="ORF">J2W91_005004</name>
</gene>
<dbReference type="Pfam" id="PF00501">
    <property type="entry name" value="AMP-binding"/>
    <property type="match status" value="2"/>
</dbReference>
<sequence length="2143" mass="241005">MKNKDVVDIYPLSPIQQGMLFHSLYDQGIQANDTYLTQINLEVEGSLNLDMMEEAWNILIERHSVFRTRFLWNSTAEPLQAVYRQARITLERHDWQALETSNREAALARFLTEDQERGIDLKKVPLMRVSLIQWEEERYNMVWMCHHLLFDGWSFSVVQAELLHIYQSLVRGQQMQLPEVRPYRDFIQWLRNQDAGAAETFWKQELQGFDSPTQLGMKLGGSVEEETSSAQHDLIIPEEYTTAIKKLATESRITVNTVLQGAWALMLSRYSQESDVLFGVTSSGRGAELEGAEHMVGLFINTLPLRIQVDGEQVVREWLQSVHRRQSTIRQYEHTSLVDIRKWSAVPQDQPLFETLFVFENYPTPIDDQPGEELVRITEIKAAEKTNFPITVSLSPAESELHMKVMYKSDRFDAEWIERLSGHFMELLRQMAATPDRSLAQLGMVTAAERQQLLVDWNETDQAYDRSCLVHQLVEEQAAKAPEALAATDKDWQITYGELNERANVLAHTLRKRGARPGSYVGVCTDRSVDWLVGMLGVFKSGACYVPLDPTYPEERLAYMMADANVPLLVTHSKILTRLTVEPAVQVVCLDRESDWGTLDSNENGEISEHRANPEPWATAQDPAYVIYTSGSTGQPKGAILRHQGLLNVVLWHQGRFGTSPADRGAQIARMGFDASLLETWPLLCSGGSVHLMEQEIVLDPEGLQHWLLDHQITLSCFLPPVVAEQLLPLTWPQDGALRALLAGGERLQMRPPAHLTFDYVNIYGPTECTILSTVSTVEAEDGSFTPPSIGGALPNTQLYVLDVHQNPVPRGVPGELYIGGVGVAIGYLNREELNAEKFVAHPFRSGERLYRTGDLVKYNPDATLSYIGRADHQVKIRGFRIELGEIESVLVGHPAVHSVIVQAREIGETGKQLVAYIATQPEASRGKANAVLVNELREYMKPKLPQFMLPAAWVVLDQFPVTPNGKVDRKALPEPTPSELYSAQDYVAPRHPVEEMLAGIWSDVLGLQRIGAHDHFFELGGHSLLATQIVSRVKKLFGIEYPLAQVFQRPVLSQMAKRIQELRSTEGGQDVAATSSMVDVTREQNVPLSFAQQRMWFFEQMYPGNRNYHIPSLWRLNGSVQREVLERSIHDLIQRHESLRTYFLSGEGNEPLQVVQPEIPSVLTYMDLQNHPDALQQAMNWITDEGDREFSLRQGPLLRAALIQLAPQEYVLGVTMHHIISDGWSMGVFIRELSALYTAHLLGEAAPLAELPIQYADYAIWQRKWLGEGVMDRQLDYWRQQLQDVSVLQLPTDYPRPAAQTFEGATERFHIAEPLLAELKKLSRREGTTLYMTLLSAWKILLHRYTQQEDIAVGTPIANRNQEETEGLIGFFANTLVLRSQFAGNISFRQLLTQVKETALQAYMHQDVPFEKLVEELQPDRDTGHTPLFQVLFTLQNTPADEFSIPDVHVHSIELQGNTALFDLSLIMEEKEQGLGGDLIYNTALFAGAGMKRLVQHFHILLEGIVANPDQAMNELPLLSKEEQHQLIVEWNQNQRDYSWERCVHELFEAQAATAPDALAVSDGDEQLRYGELNHKANQLAHELRNRGARRGMNVGVCMERSTDWLIAMIAVFKSGACYVPLDPTYPEDRLRFIMEDAQVGILITGTTLMDQPSATVSEVIYVDQSEPWMQGNQGNPVPASTADDIAYIIYTSGSTGKPKGAMLKHKGLLNVIFWHHERFGITPADRSAQVSRMGFDASLLEVWPFLTAGASVHLMEQEVVMDAQVLQQWFLSKGITIGCFLPPVIAEQLLDLTWPQDGVFRSIMVGGDRLQLRPPADLPFEYINIYGPTECTIFSTEGRVASRETNNQAPSIGWGLPNITLYVLDPQRNPVPIGVPGELYIGGVGVAAGYLNREALTAEKFIPHPFQIGERLYRTGDLVKLNEDASLEFVSRVDHQVQLRGFRIELGEIESVISSHSSVQAALVLVKETKQHGSQLVAYLTGRDTQVPVIEDIRDHVKRKLPHFMIPSAWVVMDEFPLTPNRKLDRKALPDPVGDEAYGVKEYVAPQSPLEQVIAEIWTEVLGVSRIGIHDDFFALGGHSLLAVQMISRLNARQGTDAKLADLFGQPILQAFAGKVEQQPSASSTLTPIKRISRKAQTVQP</sequence>
<dbReference type="InterPro" id="IPR045851">
    <property type="entry name" value="AMP-bd_C_sf"/>
</dbReference>
<dbReference type="NCBIfam" id="NF003417">
    <property type="entry name" value="PRK04813.1"/>
    <property type="match status" value="2"/>
</dbReference>
<dbReference type="GO" id="GO:0008610">
    <property type="term" value="P:lipid biosynthetic process"/>
    <property type="evidence" value="ECO:0007669"/>
    <property type="project" value="UniProtKB-ARBA"/>
</dbReference>
<proteinExistence type="inferred from homology"/>
<feature type="domain" description="Carrier" evidence="10">
    <location>
        <begin position="989"/>
        <end position="1064"/>
    </location>
</feature>
<dbReference type="GO" id="GO:0044550">
    <property type="term" value="P:secondary metabolite biosynthetic process"/>
    <property type="evidence" value="ECO:0007669"/>
    <property type="project" value="UniProtKB-ARBA"/>
</dbReference>
<dbReference type="GO" id="GO:0031177">
    <property type="term" value="F:phosphopantetheine binding"/>
    <property type="evidence" value="ECO:0007669"/>
    <property type="project" value="InterPro"/>
</dbReference>
<dbReference type="CDD" id="cd19531">
    <property type="entry name" value="LCL_NRPS-like"/>
    <property type="match status" value="1"/>
</dbReference>
<dbReference type="Pfam" id="PF00668">
    <property type="entry name" value="Condensation"/>
    <property type="match status" value="2"/>
</dbReference>
<dbReference type="Pfam" id="PF00550">
    <property type="entry name" value="PP-binding"/>
    <property type="match status" value="2"/>
</dbReference>
<accession>A0AAP5H823</accession>
<dbReference type="InterPro" id="IPR006162">
    <property type="entry name" value="Ppantetheine_attach_site"/>
</dbReference>
<dbReference type="Gene3D" id="3.30.300.30">
    <property type="match status" value="2"/>
</dbReference>
<dbReference type="Gene3D" id="1.10.1200.10">
    <property type="entry name" value="ACP-like"/>
    <property type="match status" value="2"/>
</dbReference>
<dbReference type="RefSeq" id="WP_310144892.1">
    <property type="nucleotide sequence ID" value="NZ_JAVDTR010000017.1"/>
</dbReference>
<dbReference type="InterPro" id="IPR025110">
    <property type="entry name" value="AMP-bd_C"/>
</dbReference>
<dbReference type="InterPro" id="IPR023213">
    <property type="entry name" value="CAT-like_dom_sf"/>
</dbReference>
<dbReference type="InterPro" id="IPR010071">
    <property type="entry name" value="AA_adenyl_dom"/>
</dbReference>
<reference evidence="11" key="1">
    <citation type="submission" date="2023-07" db="EMBL/GenBank/DDBJ databases">
        <title>Sorghum-associated microbial communities from plants grown in Nebraska, USA.</title>
        <authorList>
            <person name="Schachtman D."/>
        </authorList>
    </citation>
    <scope>NUCLEOTIDE SEQUENCE</scope>
    <source>
        <strain evidence="11">BE80</strain>
    </source>
</reference>
<evidence type="ECO:0000259" key="10">
    <source>
        <dbReference type="PROSITE" id="PS50075"/>
    </source>
</evidence>
<dbReference type="PROSITE" id="PS00455">
    <property type="entry name" value="AMP_BINDING"/>
    <property type="match status" value="2"/>
</dbReference>
<dbReference type="FunFam" id="3.40.50.980:FF:000001">
    <property type="entry name" value="Non-ribosomal peptide synthetase"/>
    <property type="match status" value="2"/>
</dbReference>
<dbReference type="PANTHER" id="PTHR45527:SF1">
    <property type="entry name" value="FATTY ACID SYNTHASE"/>
    <property type="match status" value="1"/>
</dbReference>
<dbReference type="Pfam" id="PF13193">
    <property type="entry name" value="AMP-binding_C"/>
    <property type="match status" value="2"/>
</dbReference>
<comment type="similarity">
    <text evidence="2">Belongs to the ATP-dependent AMP-binding enzyme family.</text>
</comment>
<dbReference type="SMART" id="SM00823">
    <property type="entry name" value="PKS_PP"/>
    <property type="match status" value="2"/>
</dbReference>
<dbReference type="InterPro" id="IPR009081">
    <property type="entry name" value="PP-bd_ACP"/>
</dbReference>
<evidence type="ECO:0000256" key="1">
    <source>
        <dbReference type="ARBA" id="ARBA00001957"/>
    </source>
</evidence>
<keyword evidence="7" id="KW-0045">Antibiotic biosynthesis</keyword>
<evidence type="ECO:0000256" key="2">
    <source>
        <dbReference type="ARBA" id="ARBA00006432"/>
    </source>
</evidence>
<evidence type="ECO:0000256" key="8">
    <source>
        <dbReference type="ARBA" id="ARBA00023268"/>
    </source>
</evidence>
<name>A0AAP5H823_PAEAM</name>
<feature type="region of interest" description="Disordered" evidence="9">
    <location>
        <begin position="2124"/>
        <end position="2143"/>
    </location>
</feature>
<dbReference type="Gene3D" id="3.30.559.30">
    <property type="entry name" value="Nonribosomal peptide synthetase, condensation domain"/>
    <property type="match status" value="2"/>
</dbReference>
<keyword evidence="8" id="KW-0511">Multifunctional enzyme</keyword>
<feature type="domain" description="Carrier" evidence="10">
    <location>
        <begin position="2047"/>
        <end position="2122"/>
    </location>
</feature>
<dbReference type="GO" id="GO:0016874">
    <property type="term" value="F:ligase activity"/>
    <property type="evidence" value="ECO:0007669"/>
    <property type="project" value="UniProtKB-KW"/>
</dbReference>
<keyword evidence="5" id="KW-0436">Ligase</keyword>
<dbReference type="FunFam" id="2.30.38.10:FF:000001">
    <property type="entry name" value="Non-ribosomal peptide synthetase PvdI"/>
    <property type="match status" value="2"/>
</dbReference>
<evidence type="ECO:0000256" key="4">
    <source>
        <dbReference type="ARBA" id="ARBA00022553"/>
    </source>
</evidence>
<dbReference type="FunFam" id="3.40.50.12780:FF:000012">
    <property type="entry name" value="Non-ribosomal peptide synthetase"/>
    <property type="match status" value="2"/>
</dbReference>
<comment type="cofactor">
    <cofactor evidence="1">
        <name>pantetheine 4'-phosphate</name>
        <dbReference type="ChEBI" id="CHEBI:47942"/>
    </cofactor>
</comment>
<dbReference type="InterPro" id="IPR000873">
    <property type="entry name" value="AMP-dep_synth/lig_dom"/>
</dbReference>
<dbReference type="EMBL" id="JAVDTR010000017">
    <property type="protein sequence ID" value="MDR6726493.1"/>
    <property type="molecule type" value="Genomic_DNA"/>
</dbReference>
<dbReference type="SUPFAM" id="SSF47336">
    <property type="entry name" value="ACP-like"/>
    <property type="match status" value="2"/>
</dbReference>
<keyword evidence="6" id="KW-0677">Repeat</keyword>
<evidence type="ECO:0000313" key="12">
    <source>
        <dbReference type="Proteomes" id="UP001254832"/>
    </source>
</evidence>
<evidence type="ECO:0000313" key="11">
    <source>
        <dbReference type="EMBL" id="MDR6726493.1"/>
    </source>
</evidence>
<dbReference type="CDD" id="cd05930">
    <property type="entry name" value="A_NRPS"/>
    <property type="match status" value="2"/>
</dbReference>
<dbReference type="PROSITE" id="PS50075">
    <property type="entry name" value="CARRIER"/>
    <property type="match status" value="2"/>
</dbReference>
<comment type="caution">
    <text evidence="11">The sequence shown here is derived from an EMBL/GenBank/DDBJ whole genome shotgun (WGS) entry which is preliminary data.</text>
</comment>
<dbReference type="PANTHER" id="PTHR45527">
    <property type="entry name" value="NONRIBOSOMAL PEPTIDE SYNTHETASE"/>
    <property type="match status" value="1"/>
</dbReference>
<dbReference type="FunFam" id="3.30.300.30:FF:000010">
    <property type="entry name" value="Enterobactin synthetase component F"/>
    <property type="match status" value="2"/>
</dbReference>
<dbReference type="InterPro" id="IPR036736">
    <property type="entry name" value="ACP-like_sf"/>
</dbReference>
<dbReference type="Proteomes" id="UP001254832">
    <property type="component" value="Unassembled WGS sequence"/>
</dbReference>
<dbReference type="NCBIfam" id="TIGR01733">
    <property type="entry name" value="AA-adenyl-dom"/>
    <property type="match status" value="2"/>
</dbReference>
<dbReference type="Gene3D" id="2.30.38.10">
    <property type="entry name" value="Luciferase, Domain 3"/>
    <property type="match status" value="2"/>
</dbReference>
<dbReference type="FunFam" id="3.30.559.10:FF:000012">
    <property type="entry name" value="Non-ribosomal peptide synthetase"/>
    <property type="match status" value="1"/>
</dbReference>
<organism evidence="11 12">
    <name type="scientific">Paenibacillus amylolyticus</name>
    <dbReference type="NCBI Taxonomy" id="1451"/>
    <lineage>
        <taxon>Bacteria</taxon>
        <taxon>Bacillati</taxon>
        <taxon>Bacillota</taxon>
        <taxon>Bacilli</taxon>
        <taxon>Bacillales</taxon>
        <taxon>Paenibacillaceae</taxon>
        <taxon>Paenibacillus</taxon>
    </lineage>
</organism>
<dbReference type="SUPFAM" id="SSF52777">
    <property type="entry name" value="CoA-dependent acyltransferases"/>
    <property type="match status" value="4"/>
</dbReference>
<evidence type="ECO:0000256" key="9">
    <source>
        <dbReference type="SAM" id="MobiDB-lite"/>
    </source>
</evidence>
<dbReference type="GO" id="GO:0005829">
    <property type="term" value="C:cytosol"/>
    <property type="evidence" value="ECO:0007669"/>
    <property type="project" value="TreeGrafter"/>
</dbReference>
<dbReference type="GO" id="GO:0017000">
    <property type="term" value="P:antibiotic biosynthetic process"/>
    <property type="evidence" value="ECO:0007669"/>
    <property type="project" value="UniProtKB-KW"/>
</dbReference>
<dbReference type="GO" id="GO:0043041">
    <property type="term" value="P:amino acid activation for nonribosomal peptide biosynthetic process"/>
    <property type="evidence" value="ECO:0007669"/>
    <property type="project" value="TreeGrafter"/>
</dbReference>